<sequence>MSRKDMQVGRPITMNPFTIAAQAKKRYYDKLTDSEDEATINITSSLTLNNNSENPQPKLSHLLRENLKFNQTWLITYPWLRFDEDKKLMFCNWCEAAKYTNIFVSGCDNFKEQSLKRHLDTKDHQKTLKARSETQLSIVASFTKQLGIDKLRIICNMINMYWLIQHNIATHTITDLCNLIDQQIQNAQELHISSNINILKFSSALQDTSLMRNTYSSYNNNHAGRDFIDAIGKVIEDEVCYEIRKSSAWSLIIDESNTVTKEKTLAIVSKHITFNMPVYRFVGLIELKDCSANRIMKELNEFFKIKNLSVLTLGHFGSDGASVMLEHHSILHRLALAYEDAAESIPYMHTYNKIVGNLYTYFSRSYEHMETLKMVEKLLDDPDLHLLRIVKIRWLSLSNVVSNLHRILDSVVNALFLDSKTEKLQIATVIQTINESFIGTENFSPTWGYHLRTYLQTNDLASEDIPDFIQQFAITTIENLNRRFPDCKILNAFSIFDPQNLLEKESLSDYGNDEIYILANYYGKEKTSKDAWKALYQKIPNFSVLYPNSYKIVELFLILLLSNAVVEHVFSRQNLIKTKLRNRMNINTLNYLLSISINGSSIDEFDFEHAYDIWENSSNRYISQ</sequence>
<gene>
    <name evidence="1" type="ORF">SCALOS_LOCUS3347</name>
</gene>
<proteinExistence type="predicted"/>
<dbReference type="EMBL" id="CAJVPM010003597">
    <property type="protein sequence ID" value="CAG8503463.1"/>
    <property type="molecule type" value="Genomic_DNA"/>
</dbReference>
<comment type="caution">
    <text evidence="1">The sequence shown here is derived from an EMBL/GenBank/DDBJ whole genome shotgun (WGS) entry which is preliminary data.</text>
</comment>
<dbReference type="Proteomes" id="UP000789860">
    <property type="component" value="Unassembled WGS sequence"/>
</dbReference>
<protein>
    <submittedName>
        <fullName evidence="1">434_t:CDS:1</fullName>
    </submittedName>
</protein>
<evidence type="ECO:0000313" key="2">
    <source>
        <dbReference type="Proteomes" id="UP000789860"/>
    </source>
</evidence>
<reference evidence="1" key="1">
    <citation type="submission" date="2021-06" db="EMBL/GenBank/DDBJ databases">
        <authorList>
            <person name="Kallberg Y."/>
            <person name="Tangrot J."/>
            <person name="Rosling A."/>
        </authorList>
    </citation>
    <scope>NUCLEOTIDE SEQUENCE</scope>
    <source>
        <strain evidence="1">AU212A</strain>
    </source>
</reference>
<name>A0ACA9KZX1_9GLOM</name>
<evidence type="ECO:0000313" key="1">
    <source>
        <dbReference type="EMBL" id="CAG8503463.1"/>
    </source>
</evidence>
<accession>A0ACA9KZX1</accession>
<keyword evidence="2" id="KW-1185">Reference proteome</keyword>
<organism evidence="1 2">
    <name type="scientific">Scutellospora calospora</name>
    <dbReference type="NCBI Taxonomy" id="85575"/>
    <lineage>
        <taxon>Eukaryota</taxon>
        <taxon>Fungi</taxon>
        <taxon>Fungi incertae sedis</taxon>
        <taxon>Mucoromycota</taxon>
        <taxon>Glomeromycotina</taxon>
        <taxon>Glomeromycetes</taxon>
        <taxon>Diversisporales</taxon>
        <taxon>Gigasporaceae</taxon>
        <taxon>Scutellospora</taxon>
    </lineage>
</organism>